<accession>A0A2P8HA02</accession>
<keyword evidence="1" id="KW-0732">Signal</keyword>
<dbReference type="InterPro" id="IPR021615">
    <property type="entry name" value="Omp28"/>
</dbReference>
<gene>
    <name evidence="2" type="ORF">CLV51_10951</name>
</gene>
<evidence type="ECO:0000313" key="3">
    <source>
        <dbReference type="Proteomes" id="UP000240971"/>
    </source>
</evidence>
<proteinExistence type="predicted"/>
<dbReference type="PROSITE" id="PS51257">
    <property type="entry name" value="PROKAR_LIPOPROTEIN"/>
    <property type="match status" value="1"/>
</dbReference>
<organism evidence="2 3">
    <name type="scientific">Chitinophaga niastensis</name>
    <dbReference type="NCBI Taxonomy" id="536980"/>
    <lineage>
        <taxon>Bacteria</taxon>
        <taxon>Pseudomonadati</taxon>
        <taxon>Bacteroidota</taxon>
        <taxon>Chitinophagia</taxon>
        <taxon>Chitinophagales</taxon>
        <taxon>Chitinophagaceae</taxon>
        <taxon>Chitinophaga</taxon>
    </lineage>
</organism>
<evidence type="ECO:0000256" key="1">
    <source>
        <dbReference type="SAM" id="SignalP"/>
    </source>
</evidence>
<dbReference type="InterPro" id="IPR036249">
    <property type="entry name" value="Thioredoxin-like_sf"/>
</dbReference>
<dbReference type="RefSeq" id="WP_106531153.1">
    <property type="nucleotide sequence ID" value="NZ_PYAW01000009.1"/>
</dbReference>
<evidence type="ECO:0000313" key="2">
    <source>
        <dbReference type="EMBL" id="PSL43057.1"/>
    </source>
</evidence>
<dbReference type="Gene3D" id="3.40.30.10">
    <property type="entry name" value="Glutaredoxin"/>
    <property type="match status" value="1"/>
</dbReference>
<comment type="caution">
    <text evidence="2">The sequence shown here is derived from an EMBL/GenBank/DDBJ whole genome shotgun (WGS) entry which is preliminary data.</text>
</comment>
<keyword evidence="3" id="KW-1185">Reference proteome</keyword>
<sequence length="312" mass="34192">MQSKSIHCLSGITLILGIMFITACTKKDNTNPPGGGGGDSTKPNIETGAPETYTKKVLVEEFTGTWCGWCPRMPVLLEKLHQKYPNLIVSAFHGIDTFDIGKEVRSVIEDKLGVQGYPTSKLERVTDLDWYDNNNNISFGQADSLVNTYMKKAAVLGLGINSTISGNILNITVKVGMGQALNIAKAKVMVYVVEDGLTGPRQTNYYSDDQVKNDYKNDPDLGALTLLPHYITGYTYNHVVRKVLTDAKGDEIPAAYKIKGAVFSKDYSIDISKYKAANCHLIALVYGQDDEGKLVDTFNTQVVVAGQSQKFD</sequence>
<dbReference type="InterPro" id="IPR013783">
    <property type="entry name" value="Ig-like_fold"/>
</dbReference>
<dbReference type="OrthoDB" id="1081990at2"/>
<dbReference type="AlphaFoldDB" id="A0A2P8HA02"/>
<dbReference type="SUPFAM" id="SSF52833">
    <property type="entry name" value="Thioredoxin-like"/>
    <property type="match status" value="1"/>
</dbReference>
<name>A0A2P8HA02_CHINA</name>
<dbReference type="Proteomes" id="UP000240971">
    <property type="component" value="Unassembled WGS sequence"/>
</dbReference>
<protein>
    <submittedName>
        <fullName evidence="2">Thioredoxin</fullName>
    </submittedName>
</protein>
<dbReference type="Gene3D" id="2.60.40.10">
    <property type="entry name" value="Immunoglobulins"/>
    <property type="match status" value="1"/>
</dbReference>
<feature type="signal peptide" evidence="1">
    <location>
        <begin position="1"/>
        <end position="23"/>
    </location>
</feature>
<feature type="chain" id="PRO_5015177112" evidence="1">
    <location>
        <begin position="24"/>
        <end position="312"/>
    </location>
</feature>
<dbReference type="Pfam" id="PF11551">
    <property type="entry name" value="Omp28"/>
    <property type="match status" value="1"/>
</dbReference>
<dbReference type="EMBL" id="PYAW01000009">
    <property type="protein sequence ID" value="PSL43057.1"/>
    <property type="molecule type" value="Genomic_DNA"/>
</dbReference>
<reference evidence="2 3" key="1">
    <citation type="submission" date="2018-03" db="EMBL/GenBank/DDBJ databases">
        <title>Genomic Encyclopedia of Archaeal and Bacterial Type Strains, Phase II (KMG-II): from individual species to whole genera.</title>
        <authorList>
            <person name="Goeker M."/>
        </authorList>
    </citation>
    <scope>NUCLEOTIDE SEQUENCE [LARGE SCALE GENOMIC DNA]</scope>
    <source>
        <strain evidence="2 3">DSM 24859</strain>
    </source>
</reference>